<dbReference type="STRING" id="760011.Spico_1831"/>
<evidence type="ECO:0000313" key="3">
    <source>
        <dbReference type="Proteomes" id="UP000007939"/>
    </source>
</evidence>
<evidence type="ECO:0000313" key="2">
    <source>
        <dbReference type="EMBL" id="AEC03029.1"/>
    </source>
</evidence>
<dbReference type="HOGENOM" id="CLU_1041717_0_0_12"/>
<proteinExistence type="predicted"/>
<keyword evidence="1" id="KW-0472">Membrane</keyword>
<feature type="transmembrane region" description="Helical" evidence="1">
    <location>
        <begin position="154"/>
        <end position="176"/>
    </location>
</feature>
<evidence type="ECO:0000256" key="1">
    <source>
        <dbReference type="SAM" id="Phobius"/>
    </source>
</evidence>
<keyword evidence="3" id="KW-1185">Reference proteome</keyword>
<feature type="transmembrane region" description="Helical" evidence="1">
    <location>
        <begin position="88"/>
        <end position="108"/>
    </location>
</feature>
<keyword evidence="1" id="KW-0812">Transmembrane</keyword>
<feature type="transmembrane region" description="Helical" evidence="1">
    <location>
        <begin position="120"/>
        <end position="142"/>
    </location>
</feature>
<feature type="transmembrane region" description="Helical" evidence="1">
    <location>
        <begin position="244"/>
        <end position="263"/>
    </location>
</feature>
<reference evidence="3" key="1">
    <citation type="submission" date="2011-04" db="EMBL/GenBank/DDBJ databases">
        <title>The complete genome of Spirochaeta coccoides DSM 17374.</title>
        <authorList>
            <person name="Lucas S."/>
            <person name="Copeland A."/>
            <person name="Lapidus A."/>
            <person name="Bruce D."/>
            <person name="Goodwin L."/>
            <person name="Pitluck S."/>
            <person name="Peters L."/>
            <person name="Kyrpides N."/>
            <person name="Mavromatis K."/>
            <person name="Pagani I."/>
            <person name="Ivanova N."/>
            <person name="Ovchinnikova G."/>
            <person name="Lu M."/>
            <person name="Detter J.C."/>
            <person name="Tapia R."/>
            <person name="Han C."/>
            <person name="Land M."/>
            <person name="Hauser L."/>
            <person name="Markowitz V."/>
            <person name="Cheng J.-F."/>
            <person name="Hugenholtz P."/>
            <person name="Woyke T."/>
            <person name="Wu D."/>
            <person name="Spring S."/>
            <person name="Schroeder M."/>
            <person name="Brambilla E."/>
            <person name="Klenk H.-P."/>
            <person name="Eisen J.A."/>
        </authorList>
    </citation>
    <scope>NUCLEOTIDE SEQUENCE [LARGE SCALE GENOMIC DNA]</scope>
    <source>
        <strain evidence="3">ATCC BAA-1237 / DSM 17374 / SPN1</strain>
    </source>
</reference>
<dbReference type="Proteomes" id="UP000007939">
    <property type="component" value="Chromosome"/>
</dbReference>
<feature type="transmembrane region" description="Helical" evidence="1">
    <location>
        <begin position="220"/>
        <end position="238"/>
    </location>
</feature>
<reference evidence="2 3" key="2">
    <citation type="journal article" date="2012" name="Stand. Genomic Sci.">
        <title>Complete genome sequence of the termite hindgut bacterium Spirochaeta coccoides type strain (SPN1(T)), reclassification in the genus Sphaerochaeta as Sphaerochaeta coccoides comb. nov. and emendations of the family Spirochaetaceae and the genus Sphaerochaeta.</title>
        <authorList>
            <person name="Abt B."/>
            <person name="Han C."/>
            <person name="Scheuner C."/>
            <person name="Lu M."/>
            <person name="Lapidus A."/>
            <person name="Nolan M."/>
            <person name="Lucas S."/>
            <person name="Hammon N."/>
            <person name="Deshpande S."/>
            <person name="Cheng J.F."/>
            <person name="Tapia R."/>
            <person name="Goodwin L.A."/>
            <person name="Pitluck S."/>
            <person name="Liolios K."/>
            <person name="Pagani I."/>
            <person name="Ivanova N."/>
            <person name="Mavromatis K."/>
            <person name="Mikhailova N."/>
            <person name="Huntemann M."/>
            <person name="Pati A."/>
            <person name="Chen A."/>
            <person name="Palaniappan K."/>
            <person name="Land M."/>
            <person name="Hauser L."/>
            <person name="Brambilla E.M."/>
            <person name="Rohde M."/>
            <person name="Spring S."/>
            <person name="Gronow S."/>
            <person name="Goker M."/>
            <person name="Woyke T."/>
            <person name="Bristow J."/>
            <person name="Eisen J.A."/>
            <person name="Markowitz V."/>
            <person name="Hugenholtz P."/>
            <person name="Kyrpides N.C."/>
            <person name="Klenk H.P."/>
            <person name="Detter J.C."/>
        </authorList>
    </citation>
    <scope>NUCLEOTIDE SEQUENCE [LARGE SCALE GENOMIC DNA]</scope>
    <source>
        <strain evidence="3">ATCC BAA-1237 / DSM 17374 / SPN1</strain>
    </source>
</reference>
<dbReference type="EMBL" id="CP002659">
    <property type="protein sequence ID" value="AEC03029.1"/>
    <property type="molecule type" value="Genomic_DNA"/>
</dbReference>
<name>F4GLY8_PARC1</name>
<dbReference type="AlphaFoldDB" id="F4GLY8"/>
<feature type="transmembrane region" description="Helical" evidence="1">
    <location>
        <begin position="188"/>
        <end position="208"/>
    </location>
</feature>
<protein>
    <submittedName>
        <fullName evidence="2">Uncharacterized protein</fullName>
    </submittedName>
</protein>
<feature type="transmembrane region" description="Helical" evidence="1">
    <location>
        <begin position="7"/>
        <end position="32"/>
    </location>
</feature>
<gene>
    <name evidence="2" type="ordered locus">Spico_1831</name>
</gene>
<sequence length="267" mass="29509">MSNAMRTALLVVQIIIAVVLLSVIGYTVSRLYADDSLLLLSPVMQENSRLSLLLNVFMPSVLHIVASVIAAGLLRYHYRSQTGIEAQILPVLLLASTIGYVVLLPWFSFVSKQVALSAPVISAIYHFSQIFIALGYAGCALMHNSALELNLNRYMFSIFVFSVFGVSIAPITSNSLVEPVISHMPNNMFSIAVLAIEIIAIVAFTIGLIKESNKHERMRYLAFILMTVGSSFLCNYFSVAFNIAGIIFFVTGAFFLVFLTRTYQVWT</sequence>
<dbReference type="KEGG" id="scc:Spico_1831"/>
<keyword evidence="1" id="KW-1133">Transmembrane helix</keyword>
<feature type="transmembrane region" description="Helical" evidence="1">
    <location>
        <begin position="52"/>
        <end position="76"/>
    </location>
</feature>
<organism evidence="2 3">
    <name type="scientific">Parasphaerochaeta coccoides (strain ATCC BAA-1237 / DSM 17374 / SPN1)</name>
    <name type="common">Sphaerochaeta coccoides</name>
    <dbReference type="NCBI Taxonomy" id="760011"/>
    <lineage>
        <taxon>Bacteria</taxon>
        <taxon>Pseudomonadati</taxon>
        <taxon>Spirochaetota</taxon>
        <taxon>Spirochaetia</taxon>
        <taxon>Spirochaetales</taxon>
        <taxon>Sphaerochaetaceae</taxon>
        <taxon>Parasphaerochaeta</taxon>
    </lineage>
</organism>
<accession>F4GLY8</accession>